<keyword evidence="11" id="KW-1185">Reference proteome</keyword>
<dbReference type="PANTHER" id="PTHR19304">
    <property type="entry name" value="CYCLIC-AMP RESPONSE ELEMENT BINDING PROTEIN"/>
    <property type="match status" value="1"/>
</dbReference>
<evidence type="ECO:0000256" key="1">
    <source>
        <dbReference type="ARBA" id="ARBA00004123"/>
    </source>
</evidence>
<proteinExistence type="predicted"/>
<keyword evidence="6" id="KW-0863">Zinc-finger</keyword>
<evidence type="ECO:0008006" key="12">
    <source>
        <dbReference type="Google" id="ProtNLM"/>
    </source>
</evidence>
<dbReference type="CDD" id="cd14687">
    <property type="entry name" value="bZIP_ATF2"/>
    <property type="match status" value="1"/>
</dbReference>
<dbReference type="AlphaFoldDB" id="A0A7M7RC31"/>
<dbReference type="InterPro" id="IPR004827">
    <property type="entry name" value="bZIP"/>
</dbReference>
<keyword evidence="4" id="KW-0804">Transcription</keyword>
<name>A0A7M7RC31_STRPU</name>
<accession>A0A7M7RC31</accession>
<dbReference type="SUPFAM" id="SSF57667">
    <property type="entry name" value="beta-beta-alpha zinc fingers"/>
    <property type="match status" value="1"/>
</dbReference>
<evidence type="ECO:0000259" key="8">
    <source>
        <dbReference type="PROSITE" id="PS50157"/>
    </source>
</evidence>
<evidence type="ECO:0000313" key="10">
    <source>
        <dbReference type="EnsemblMetazoa" id="XP_782748"/>
    </source>
</evidence>
<dbReference type="SMART" id="SM00338">
    <property type="entry name" value="BRLZ"/>
    <property type="match status" value="1"/>
</dbReference>
<evidence type="ECO:0000256" key="2">
    <source>
        <dbReference type="ARBA" id="ARBA00023015"/>
    </source>
</evidence>
<evidence type="ECO:0000256" key="5">
    <source>
        <dbReference type="ARBA" id="ARBA00023242"/>
    </source>
</evidence>
<keyword evidence="7" id="KW-0175">Coiled coil</keyword>
<dbReference type="PROSITE" id="PS00036">
    <property type="entry name" value="BZIP_BASIC"/>
    <property type="match status" value="1"/>
</dbReference>
<dbReference type="InterPro" id="IPR046347">
    <property type="entry name" value="bZIP_sf"/>
</dbReference>
<keyword evidence="6" id="KW-0862">Zinc</keyword>
<feature type="domain" description="BZIP" evidence="9">
    <location>
        <begin position="318"/>
        <end position="381"/>
    </location>
</feature>
<dbReference type="GeneID" id="577426"/>
<organism evidence="10 11">
    <name type="scientific">Strongylocentrotus purpuratus</name>
    <name type="common">Purple sea urchin</name>
    <dbReference type="NCBI Taxonomy" id="7668"/>
    <lineage>
        <taxon>Eukaryota</taxon>
        <taxon>Metazoa</taxon>
        <taxon>Echinodermata</taxon>
        <taxon>Eleutherozoa</taxon>
        <taxon>Echinozoa</taxon>
        <taxon>Echinoidea</taxon>
        <taxon>Euechinoidea</taxon>
        <taxon>Echinacea</taxon>
        <taxon>Camarodonta</taxon>
        <taxon>Echinidea</taxon>
        <taxon>Strongylocentrotidae</taxon>
        <taxon>Strongylocentrotus</taxon>
    </lineage>
</organism>
<dbReference type="GO" id="GO:0005634">
    <property type="term" value="C:nucleus"/>
    <property type="evidence" value="ECO:0007669"/>
    <property type="project" value="UniProtKB-SubCell"/>
</dbReference>
<dbReference type="Gene3D" id="1.20.5.170">
    <property type="match status" value="1"/>
</dbReference>
<dbReference type="InterPro" id="IPR002112">
    <property type="entry name" value="Leuzip_Jun"/>
</dbReference>
<reference evidence="11" key="1">
    <citation type="submission" date="2015-02" db="EMBL/GenBank/DDBJ databases">
        <title>Genome sequencing for Strongylocentrotus purpuratus.</title>
        <authorList>
            <person name="Murali S."/>
            <person name="Liu Y."/>
            <person name="Vee V."/>
            <person name="English A."/>
            <person name="Wang M."/>
            <person name="Skinner E."/>
            <person name="Han Y."/>
            <person name="Muzny D.M."/>
            <person name="Worley K.C."/>
            <person name="Gibbs R.A."/>
        </authorList>
    </citation>
    <scope>NUCLEOTIDE SEQUENCE</scope>
</reference>
<dbReference type="PROSITE" id="PS50217">
    <property type="entry name" value="BZIP"/>
    <property type="match status" value="1"/>
</dbReference>
<keyword evidence="2" id="KW-0805">Transcription regulation</keyword>
<dbReference type="PROSITE" id="PS00028">
    <property type="entry name" value="ZINC_FINGER_C2H2_1"/>
    <property type="match status" value="1"/>
</dbReference>
<keyword evidence="6" id="KW-0479">Metal-binding</keyword>
<dbReference type="SMART" id="SM00355">
    <property type="entry name" value="ZnF_C2H2"/>
    <property type="match status" value="1"/>
</dbReference>
<evidence type="ECO:0000313" key="11">
    <source>
        <dbReference type="Proteomes" id="UP000007110"/>
    </source>
</evidence>
<dbReference type="RefSeq" id="XP_782748.3">
    <property type="nucleotide sequence ID" value="XM_777655.5"/>
</dbReference>
<feature type="coiled-coil region" evidence="7">
    <location>
        <begin position="343"/>
        <end position="377"/>
    </location>
</feature>
<evidence type="ECO:0000256" key="4">
    <source>
        <dbReference type="ARBA" id="ARBA00023163"/>
    </source>
</evidence>
<dbReference type="GO" id="GO:0008270">
    <property type="term" value="F:zinc ion binding"/>
    <property type="evidence" value="ECO:0007669"/>
    <property type="project" value="UniProtKB-KW"/>
</dbReference>
<evidence type="ECO:0000256" key="7">
    <source>
        <dbReference type="SAM" id="Coils"/>
    </source>
</evidence>
<keyword evidence="5" id="KW-0539">Nucleus</keyword>
<dbReference type="FunFam" id="1.20.5.170:FF:000010">
    <property type="entry name" value="Cyclic AMP-dependent transcription factor ATF-2"/>
    <property type="match status" value="1"/>
</dbReference>
<dbReference type="OrthoDB" id="295274at2759"/>
<dbReference type="InterPro" id="IPR036236">
    <property type="entry name" value="Znf_C2H2_sf"/>
</dbReference>
<dbReference type="Pfam" id="PF00170">
    <property type="entry name" value="bZIP_1"/>
    <property type="match status" value="1"/>
</dbReference>
<keyword evidence="3" id="KW-0238">DNA-binding</keyword>
<dbReference type="Gene3D" id="3.30.160.60">
    <property type="entry name" value="Classic Zinc Finger"/>
    <property type="match status" value="1"/>
</dbReference>
<sequence>MSDDKPFACRVPGCNQKFVNEDHLEVHRKKHDVHLGFSDFRSLDTPVIADQTPTPTRFLKNLAGEEGLFNDLHPNPFDAEFRQASSKLTENDAEDGSEPSPIDMSTTLTPIDAEASGDSDIAGRILLDTEVKPEEVSVESDPQTVGDLRDSPELQKVVTQPQGATTVVVLSQPNLPQANPIQLQAVSDQFALNGIPLNGPIMIKLATGQTIPVLPPSVTNPQVAIPTAVSANPNKEQDTLGTTIDGKPAQNSSVKMKLKSTLLSNQSQGNMNVMAQAVDVVTKQQQEVKLLLSRPTSVSQQEIYVHKRQRVSEEDDNENKRQKFLERNRAAASRCRNKRKQWVVDLEKRSDDLNATNNSLNTEVGKLRNEVAQLKELLLAHKDCPVTLQQRAAGLFMRVGDIPGKQEQDVHEASGIISITTTTLS</sequence>
<dbReference type="GO" id="GO:0003677">
    <property type="term" value="F:DNA binding"/>
    <property type="evidence" value="ECO:0007669"/>
    <property type="project" value="UniProtKB-KW"/>
</dbReference>
<reference evidence="10" key="2">
    <citation type="submission" date="2021-01" db="UniProtKB">
        <authorList>
            <consortium name="EnsemblMetazoa"/>
        </authorList>
    </citation>
    <scope>IDENTIFICATION</scope>
</reference>
<protein>
    <recommendedName>
        <fullName evidence="12">Cyclic AMP-dependent transcription factor ATF-2</fullName>
    </recommendedName>
</protein>
<dbReference type="PROSITE" id="PS50157">
    <property type="entry name" value="ZINC_FINGER_C2H2_2"/>
    <property type="match status" value="1"/>
</dbReference>
<dbReference type="InterPro" id="IPR051027">
    <property type="entry name" value="bZIP_transcription_factors"/>
</dbReference>
<dbReference type="PRINTS" id="PR00043">
    <property type="entry name" value="LEUZIPPRJUN"/>
</dbReference>
<dbReference type="GO" id="GO:0003700">
    <property type="term" value="F:DNA-binding transcription factor activity"/>
    <property type="evidence" value="ECO:0007669"/>
    <property type="project" value="InterPro"/>
</dbReference>
<dbReference type="Proteomes" id="UP000007110">
    <property type="component" value="Unassembled WGS sequence"/>
</dbReference>
<evidence type="ECO:0000256" key="3">
    <source>
        <dbReference type="ARBA" id="ARBA00023125"/>
    </source>
</evidence>
<dbReference type="InterPro" id="IPR013087">
    <property type="entry name" value="Znf_C2H2_type"/>
</dbReference>
<dbReference type="SUPFAM" id="SSF57959">
    <property type="entry name" value="Leucine zipper domain"/>
    <property type="match status" value="1"/>
</dbReference>
<feature type="domain" description="C2H2-type" evidence="8">
    <location>
        <begin position="7"/>
        <end position="39"/>
    </location>
</feature>
<evidence type="ECO:0000259" key="9">
    <source>
        <dbReference type="PROSITE" id="PS50217"/>
    </source>
</evidence>
<evidence type="ECO:0000256" key="6">
    <source>
        <dbReference type="PROSITE-ProRule" id="PRU00042"/>
    </source>
</evidence>
<comment type="subcellular location">
    <subcellularLocation>
        <location evidence="1">Nucleus</location>
    </subcellularLocation>
</comment>
<dbReference type="EnsemblMetazoa" id="XM_777655">
    <property type="protein sequence ID" value="XP_782748"/>
    <property type="gene ID" value="LOC577426"/>
</dbReference>